<proteinExistence type="inferred from homology"/>
<dbReference type="HAMAP" id="MF_00201">
    <property type="entry name" value="RecO"/>
    <property type="match status" value="1"/>
</dbReference>
<dbReference type="InterPro" id="IPR003717">
    <property type="entry name" value="RecO"/>
</dbReference>
<comment type="function">
    <text evidence="7">Involved in DNA repair and RecF pathway recombination.</text>
</comment>
<evidence type="ECO:0000256" key="2">
    <source>
        <dbReference type="ARBA" id="ARBA00021310"/>
    </source>
</evidence>
<dbReference type="InterPro" id="IPR012340">
    <property type="entry name" value="NA-bd_OB-fold"/>
</dbReference>
<dbReference type="RefSeq" id="WP_070402757.1">
    <property type="nucleotide sequence ID" value="NZ_BJVW01000003.1"/>
</dbReference>
<dbReference type="Gene3D" id="1.20.1440.120">
    <property type="entry name" value="Recombination protein O, C-terminal domain"/>
    <property type="match status" value="1"/>
</dbReference>
<dbReference type="eggNOG" id="COG1381">
    <property type="taxonomic scope" value="Bacteria"/>
</dbReference>
<evidence type="ECO:0000256" key="5">
    <source>
        <dbReference type="ARBA" id="ARBA00023204"/>
    </source>
</evidence>
<dbReference type="Gene3D" id="2.40.50.140">
    <property type="entry name" value="Nucleic acid-binding proteins"/>
    <property type="match status" value="1"/>
</dbReference>
<name>A0A1D8UTV3_9PROT</name>
<evidence type="ECO:0000256" key="7">
    <source>
        <dbReference type="HAMAP-Rule" id="MF_00201"/>
    </source>
</evidence>
<protein>
    <recommendedName>
        <fullName evidence="2 7">DNA repair protein RecO</fullName>
    </recommendedName>
    <alternativeName>
        <fullName evidence="6 7">Recombination protein O</fullName>
    </alternativeName>
</protein>
<dbReference type="GO" id="GO:0006310">
    <property type="term" value="P:DNA recombination"/>
    <property type="evidence" value="ECO:0007669"/>
    <property type="project" value="UniProtKB-UniRule"/>
</dbReference>
<dbReference type="NCBIfam" id="TIGR00613">
    <property type="entry name" value="reco"/>
    <property type="match status" value="1"/>
</dbReference>
<dbReference type="InterPro" id="IPR042242">
    <property type="entry name" value="RecO_C"/>
</dbReference>
<evidence type="ECO:0000313" key="8">
    <source>
        <dbReference type="EMBL" id="AOX17072.1"/>
    </source>
</evidence>
<dbReference type="GO" id="GO:0006302">
    <property type="term" value="P:double-strand break repair"/>
    <property type="evidence" value="ECO:0007669"/>
    <property type="project" value="TreeGrafter"/>
</dbReference>
<dbReference type="Proteomes" id="UP000179145">
    <property type="component" value="Chromosome"/>
</dbReference>
<dbReference type="SUPFAM" id="SSF50249">
    <property type="entry name" value="Nucleic acid-binding proteins"/>
    <property type="match status" value="1"/>
</dbReference>
<dbReference type="PANTHER" id="PTHR33991">
    <property type="entry name" value="DNA REPAIR PROTEIN RECO"/>
    <property type="match status" value="1"/>
</dbReference>
<dbReference type="AlphaFoldDB" id="A0A1D8UTV3"/>
<keyword evidence="9" id="KW-1185">Reference proteome</keyword>
<gene>
    <name evidence="7" type="primary">recO</name>
    <name evidence="8" type="ORF">A0U89_07840</name>
</gene>
<dbReference type="OrthoDB" id="9804792at2"/>
<evidence type="ECO:0000256" key="6">
    <source>
        <dbReference type="ARBA" id="ARBA00033409"/>
    </source>
</evidence>
<evidence type="ECO:0000256" key="4">
    <source>
        <dbReference type="ARBA" id="ARBA00023172"/>
    </source>
</evidence>
<sequence length="247" mass="27186">MEWEGAALVLSARAYGESGAIVHLLTEEHGRTAAMVRGGASRRQAAVWQPGNLVLARWQARLSDQLGHVSAEPVQQASARVLDRPFHLDMISAVTAVADGALPDREPHPQLFLDLVRLITAIAVLGDPPPMADLVRWERDLLAVLGYGLSLERCTVTGTTEELAFVSPKTGRAVSAEGAGPWRERLLPLPHFLLDSSDESRPDEWLHGLDLTGYFLSRHLFGARHSPVPEARHRLRERVRAMVENAQ</sequence>
<dbReference type="InterPro" id="IPR022572">
    <property type="entry name" value="DNA_rep/recomb_RecO_N"/>
</dbReference>
<keyword evidence="5 7" id="KW-0234">DNA repair</keyword>
<evidence type="ECO:0000256" key="1">
    <source>
        <dbReference type="ARBA" id="ARBA00007452"/>
    </source>
</evidence>
<organism evidence="8 9">
    <name type="scientific">Kozakia baliensis</name>
    <dbReference type="NCBI Taxonomy" id="153496"/>
    <lineage>
        <taxon>Bacteria</taxon>
        <taxon>Pseudomonadati</taxon>
        <taxon>Pseudomonadota</taxon>
        <taxon>Alphaproteobacteria</taxon>
        <taxon>Acetobacterales</taxon>
        <taxon>Acetobacteraceae</taxon>
        <taxon>Kozakia</taxon>
    </lineage>
</organism>
<evidence type="ECO:0000313" key="9">
    <source>
        <dbReference type="Proteomes" id="UP000179145"/>
    </source>
</evidence>
<dbReference type="KEGG" id="kba:A0U89_07840"/>
<dbReference type="PANTHER" id="PTHR33991:SF1">
    <property type="entry name" value="DNA REPAIR PROTEIN RECO"/>
    <property type="match status" value="1"/>
</dbReference>
<keyword evidence="4 7" id="KW-0233">DNA recombination</keyword>
<comment type="similarity">
    <text evidence="1 7">Belongs to the RecO family.</text>
</comment>
<accession>A0A1D8UTV3</accession>
<dbReference type="STRING" id="153496.A0U89_07840"/>
<dbReference type="Pfam" id="PF11967">
    <property type="entry name" value="RecO_N"/>
    <property type="match status" value="1"/>
</dbReference>
<reference evidence="8 9" key="1">
    <citation type="journal article" date="2016" name="Microb. Cell Fact.">
        <title>Dissection of exopolysaccharide biosynthesis in Kozakia baliensis.</title>
        <authorList>
            <person name="Brandt J.U."/>
            <person name="Jakob F."/>
            <person name="Behr J."/>
            <person name="Geissler A.J."/>
            <person name="Vogel R.F."/>
        </authorList>
    </citation>
    <scope>NUCLEOTIDE SEQUENCE [LARGE SCALE GENOMIC DNA]</scope>
    <source>
        <strain evidence="8 9">DSM 14400</strain>
    </source>
</reference>
<evidence type="ECO:0000256" key="3">
    <source>
        <dbReference type="ARBA" id="ARBA00022763"/>
    </source>
</evidence>
<dbReference type="InterPro" id="IPR037278">
    <property type="entry name" value="ARFGAP/RecO"/>
</dbReference>
<dbReference type="SUPFAM" id="SSF57863">
    <property type="entry name" value="ArfGap/RecO-like zinc finger"/>
    <property type="match status" value="1"/>
</dbReference>
<keyword evidence="3 7" id="KW-0227">DNA damage</keyword>
<dbReference type="EMBL" id="CP014674">
    <property type="protein sequence ID" value="AOX17072.1"/>
    <property type="molecule type" value="Genomic_DNA"/>
</dbReference>
<dbReference type="GO" id="GO:0043590">
    <property type="term" value="C:bacterial nucleoid"/>
    <property type="evidence" value="ECO:0007669"/>
    <property type="project" value="TreeGrafter"/>
</dbReference>
<dbReference type="Pfam" id="PF02565">
    <property type="entry name" value="RecO_C"/>
    <property type="match status" value="1"/>
</dbReference>